<comment type="caution">
    <text evidence="5">The sequence shown here is derived from an EMBL/GenBank/DDBJ whole genome shotgun (WGS) entry which is preliminary data.</text>
</comment>
<dbReference type="GeneID" id="78230708"/>
<dbReference type="InterPro" id="IPR020449">
    <property type="entry name" value="Tscrpt_reg_AraC-type_HTH"/>
</dbReference>
<dbReference type="PROSITE" id="PS01124">
    <property type="entry name" value="HTH_ARAC_FAMILY_2"/>
    <property type="match status" value="1"/>
</dbReference>
<feature type="domain" description="HTH araC/xylS-type" evidence="4">
    <location>
        <begin position="153"/>
        <end position="251"/>
    </location>
</feature>
<dbReference type="Gene3D" id="1.10.10.60">
    <property type="entry name" value="Homeodomain-like"/>
    <property type="match status" value="2"/>
</dbReference>
<evidence type="ECO:0000256" key="3">
    <source>
        <dbReference type="ARBA" id="ARBA00023163"/>
    </source>
</evidence>
<dbReference type="PANTHER" id="PTHR43280">
    <property type="entry name" value="ARAC-FAMILY TRANSCRIPTIONAL REGULATOR"/>
    <property type="match status" value="1"/>
</dbReference>
<dbReference type="OrthoDB" id="249627at2"/>
<dbReference type="PANTHER" id="PTHR43280:SF2">
    <property type="entry name" value="HTH-TYPE TRANSCRIPTIONAL REGULATOR EXSA"/>
    <property type="match status" value="1"/>
</dbReference>
<dbReference type="EMBL" id="ADKX01000017">
    <property type="protein sequence ID" value="EFW05684.1"/>
    <property type="molecule type" value="Genomic_DNA"/>
</dbReference>
<evidence type="ECO:0000256" key="1">
    <source>
        <dbReference type="ARBA" id="ARBA00023015"/>
    </source>
</evidence>
<sequence length="277" mass="33147">MYIEDSLSVKDITLNHFMLDDSVLLNRKKCQRILIAPNQDFILYLNDVKHEVHNQLCFIDGRNKCEIKAYKEYSHILYLEFIIDDQLQSLSKHSFIDINEDIRIFCSYVKTLHIKKSYTPQILNFIMTYFLMLNEAIYLNEKKSYQQCPKIIFEIKAYLKDNIESKIQIQDIANKFFMSRSELFYLFKKYAHTTIIDYLNTIRMKKAEELLADSRYTITEISQLVGYDSLQYFSRVFKKRNGCSPSEFRKQLIKRFQTFYIGKGGEIYENIKKYPTI</sequence>
<dbReference type="SUPFAM" id="SSF46689">
    <property type="entry name" value="Homeodomain-like"/>
    <property type="match status" value="2"/>
</dbReference>
<evidence type="ECO:0000313" key="6">
    <source>
        <dbReference type="Proteomes" id="UP000003157"/>
    </source>
</evidence>
<dbReference type="PRINTS" id="PR00032">
    <property type="entry name" value="HTHARAC"/>
</dbReference>
<evidence type="ECO:0000313" key="5">
    <source>
        <dbReference type="EMBL" id="EFW05684.1"/>
    </source>
</evidence>
<name>E7G8H2_9FIRM</name>
<dbReference type="Proteomes" id="UP000003157">
    <property type="component" value="Unassembled WGS sequence"/>
</dbReference>
<dbReference type="GO" id="GO:0043565">
    <property type="term" value="F:sequence-specific DNA binding"/>
    <property type="evidence" value="ECO:0007669"/>
    <property type="project" value="InterPro"/>
</dbReference>
<keyword evidence="2" id="KW-0238">DNA-binding</keyword>
<protein>
    <recommendedName>
        <fullName evidence="4">HTH araC/xylS-type domain-containing protein</fullName>
    </recommendedName>
</protein>
<dbReference type="eggNOG" id="COG2207">
    <property type="taxonomic scope" value="Bacteria"/>
</dbReference>
<keyword evidence="3" id="KW-0804">Transcription</keyword>
<dbReference type="InterPro" id="IPR009057">
    <property type="entry name" value="Homeodomain-like_sf"/>
</dbReference>
<dbReference type="InterPro" id="IPR018060">
    <property type="entry name" value="HTH_AraC"/>
</dbReference>
<dbReference type="Pfam" id="PF12833">
    <property type="entry name" value="HTH_18"/>
    <property type="match status" value="1"/>
</dbReference>
<proteinExistence type="predicted"/>
<evidence type="ECO:0000259" key="4">
    <source>
        <dbReference type="PROSITE" id="PS01124"/>
    </source>
</evidence>
<dbReference type="InterPro" id="IPR018062">
    <property type="entry name" value="HTH_AraC-typ_CS"/>
</dbReference>
<dbReference type="RefSeq" id="WP_008788176.1">
    <property type="nucleotide sequence ID" value="NZ_AKCB01000002.1"/>
</dbReference>
<evidence type="ECO:0000256" key="2">
    <source>
        <dbReference type="ARBA" id="ARBA00023125"/>
    </source>
</evidence>
<dbReference type="HOGENOM" id="CLU_1003669_0_0_9"/>
<reference evidence="5 6" key="1">
    <citation type="submission" date="2010-12" db="EMBL/GenBank/DDBJ databases">
        <title>The Genome Sequence of Coprobacillus sp. strain 29_1.</title>
        <authorList>
            <consortium name="The Broad Institute Genome Sequencing Platform"/>
            <person name="Earl A."/>
            <person name="Ward D."/>
            <person name="Feldgarden M."/>
            <person name="Gevers D."/>
            <person name="Daigneault M."/>
            <person name="Sibley C.D."/>
            <person name="White A."/>
            <person name="Strauss J."/>
            <person name="Allen-Vercoe E."/>
            <person name="Young S.K."/>
            <person name="Zeng Q."/>
            <person name="Gargeya S."/>
            <person name="Fitzgerald M."/>
            <person name="Haas B."/>
            <person name="Abouelleil A."/>
            <person name="Alvarado L."/>
            <person name="Arachchi H.M."/>
            <person name="Berlin A."/>
            <person name="Brown A."/>
            <person name="Chapman S.B."/>
            <person name="Chen Z."/>
            <person name="Dunbar C."/>
            <person name="Freedman E."/>
            <person name="Gearin G."/>
            <person name="Gellesch M."/>
            <person name="Goldberg J."/>
            <person name="Griggs A."/>
            <person name="Gujja S."/>
            <person name="Heilman E."/>
            <person name="Heiman D."/>
            <person name="Howarth C."/>
            <person name="Larson L."/>
            <person name="Lui A."/>
            <person name="MacDonald P.J.P."/>
            <person name="Mehta T."/>
            <person name="Montmayeur A."/>
            <person name="Murphy C."/>
            <person name="Neiman D."/>
            <person name="Pearson M."/>
            <person name="Priest M."/>
            <person name="Roberts A."/>
            <person name="Saif S."/>
            <person name="Shea T."/>
            <person name="Shenoy N."/>
            <person name="Sisk P."/>
            <person name="Stolte C."/>
            <person name="Sykes S."/>
            <person name="White J."/>
            <person name="Yandava C."/>
            <person name="Nusbaum C."/>
            <person name="Birren B."/>
        </authorList>
    </citation>
    <scope>NUCLEOTIDE SEQUENCE [LARGE SCALE GENOMIC DNA]</scope>
    <source>
        <strain evidence="5 6">29_1</strain>
    </source>
</reference>
<gene>
    <name evidence="5" type="ORF">HMPREF9488_01060</name>
</gene>
<dbReference type="AlphaFoldDB" id="E7G8H2"/>
<accession>E7G8H2</accession>
<dbReference type="SMART" id="SM00342">
    <property type="entry name" value="HTH_ARAC"/>
    <property type="match status" value="1"/>
</dbReference>
<organism evidence="5 6">
    <name type="scientific">Coprobacillus cateniformis</name>
    <dbReference type="NCBI Taxonomy" id="100884"/>
    <lineage>
        <taxon>Bacteria</taxon>
        <taxon>Bacillati</taxon>
        <taxon>Bacillota</taxon>
        <taxon>Erysipelotrichia</taxon>
        <taxon>Erysipelotrichales</taxon>
        <taxon>Coprobacillaceae</taxon>
        <taxon>Coprobacillus</taxon>
    </lineage>
</organism>
<dbReference type="STRING" id="100884.GCA_000269565_02906"/>
<keyword evidence="6" id="KW-1185">Reference proteome</keyword>
<dbReference type="PROSITE" id="PS00041">
    <property type="entry name" value="HTH_ARAC_FAMILY_1"/>
    <property type="match status" value="1"/>
</dbReference>
<keyword evidence="1" id="KW-0805">Transcription regulation</keyword>
<dbReference type="GO" id="GO:0003700">
    <property type="term" value="F:DNA-binding transcription factor activity"/>
    <property type="evidence" value="ECO:0007669"/>
    <property type="project" value="InterPro"/>
</dbReference>